<keyword evidence="3" id="KW-0235">DNA replication</keyword>
<keyword evidence="5" id="KW-0539">Nucleus</keyword>
<dbReference type="AlphaFoldDB" id="A0A099Z1Y3"/>
<feature type="non-terminal residue" evidence="8">
    <location>
        <position position="1"/>
    </location>
</feature>
<evidence type="ECO:0000256" key="5">
    <source>
        <dbReference type="ARBA" id="ARBA00023242"/>
    </source>
</evidence>
<dbReference type="GO" id="GO:0005634">
    <property type="term" value="C:nucleus"/>
    <property type="evidence" value="ECO:0007669"/>
    <property type="project" value="UniProtKB-SubCell"/>
</dbReference>
<evidence type="ECO:0000256" key="4">
    <source>
        <dbReference type="ARBA" id="ARBA00022806"/>
    </source>
</evidence>
<dbReference type="FunFam" id="1.20.58.870:FF:000001">
    <property type="entry name" value="DNA helicase"/>
    <property type="match status" value="1"/>
</dbReference>
<protein>
    <submittedName>
        <fullName evidence="8">DNA replication licensing factor MCM6</fullName>
    </submittedName>
</protein>
<feature type="domain" description="Mcm6 C-terminal winged-helix" evidence="7">
    <location>
        <begin position="76"/>
        <end position="179"/>
    </location>
</feature>
<name>A0A099Z1Y3_TINGU</name>
<evidence type="ECO:0000313" key="8">
    <source>
        <dbReference type="EMBL" id="KGL75712.1"/>
    </source>
</evidence>
<dbReference type="Proteomes" id="UP000053641">
    <property type="component" value="Unassembled WGS sequence"/>
</dbReference>
<keyword evidence="4" id="KW-0347">Helicase</keyword>
<feature type="compositionally biased region" description="Acidic residues" evidence="6">
    <location>
        <begin position="25"/>
        <end position="38"/>
    </location>
</feature>
<comment type="similarity">
    <text evidence="2">Belongs to the MCM family.</text>
</comment>
<dbReference type="STRING" id="94827.A0A099Z1Y3"/>
<evidence type="ECO:0000313" key="9">
    <source>
        <dbReference type="Proteomes" id="UP000053641"/>
    </source>
</evidence>
<reference evidence="8 9" key="1">
    <citation type="submission" date="2014-06" db="EMBL/GenBank/DDBJ databases">
        <title>Genome evolution of avian class.</title>
        <authorList>
            <person name="Zhang G."/>
            <person name="Li C."/>
        </authorList>
    </citation>
    <scope>NUCLEOTIDE SEQUENCE [LARGE SCALE GENOMIC DNA]</scope>
    <source>
        <strain evidence="8">BGI_N309</strain>
    </source>
</reference>
<organism evidence="8 9">
    <name type="scientific">Tinamus guttatus</name>
    <name type="common">White-throated tinamou</name>
    <dbReference type="NCBI Taxonomy" id="94827"/>
    <lineage>
        <taxon>Eukaryota</taxon>
        <taxon>Metazoa</taxon>
        <taxon>Chordata</taxon>
        <taxon>Craniata</taxon>
        <taxon>Vertebrata</taxon>
        <taxon>Euteleostomi</taxon>
        <taxon>Archelosauria</taxon>
        <taxon>Archosauria</taxon>
        <taxon>Dinosauria</taxon>
        <taxon>Saurischia</taxon>
        <taxon>Theropoda</taxon>
        <taxon>Coelurosauria</taxon>
        <taxon>Aves</taxon>
        <taxon>Palaeognathae</taxon>
        <taxon>Tinamiformes</taxon>
        <taxon>Tinamidae</taxon>
        <taxon>Tinamus</taxon>
    </lineage>
</organism>
<comment type="subcellular location">
    <subcellularLocation>
        <location evidence="1">Nucleus</location>
    </subcellularLocation>
</comment>
<keyword evidence="9" id="KW-1185">Reference proteome</keyword>
<gene>
    <name evidence="8" type="ORF">N309_03965</name>
</gene>
<feature type="region of interest" description="Disordered" evidence="6">
    <location>
        <begin position="20"/>
        <end position="68"/>
    </location>
</feature>
<evidence type="ECO:0000256" key="2">
    <source>
        <dbReference type="ARBA" id="ARBA00008010"/>
    </source>
</evidence>
<sequence length="183" mass="20943">PKHVKEAFRLLNKSIIRVETPDINLDQDDEQQMEDQEDQGGVNGEAEAPAGVNGLVNGIGGHPEDVSKDAAPKASLRLGFSEYRRISNLLVLHLRKAEEEEDDSSLKRSELINWYLKEIESEIESEEELINKKKIIERVIHRLTHYDHILIELSQSGLRGSREEETFDEDPYLVVNPNYLLED</sequence>
<evidence type="ECO:0000256" key="3">
    <source>
        <dbReference type="ARBA" id="ARBA00022705"/>
    </source>
</evidence>
<keyword evidence="4" id="KW-0378">Hydrolase</keyword>
<feature type="non-terminal residue" evidence="8">
    <location>
        <position position="183"/>
    </location>
</feature>
<proteinExistence type="inferred from homology"/>
<evidence type="ECO:0000256" key="1">
    <source>
        <dbReference type="ARBA" id="ARBA00004123"/>
    </source>
</evidence>
<keyword evidence="4" id="KW-0067">ATP-binding</keyword>
<evidence type="ECO:0000256" key="6">
    <source>
        <dbReference type="SAM" id="MobiDB-lite"/>
    </source>
</evidence>
<dbReference type="InterPro" id="IPR041024">
    <property type="entry name" value="Mcm6_C"/>
</dbReference>
<dbReference type="GO" id="GO:0004386">
    <property type="term" value="F:helicase activity"/>
    <property type="evidence" value="ECO:0007669"/>
    <property type="project" value="UniProtKB-KW"/>
</dbReference>
<keyword evidence="4" id="KW-0547">Nucleotide-binding</keyword>
<dbReference type="GO" id="GO:0006260">
    <property type="term" value="P:DNA replication"/>
    <property type="evidence" value="ECO:0007669"/>
    <property type="project" value="UniProtKB-KW"/>
</dbReference>
<accession>A0A099Z1Y3</accession>
<dbReference type="EMBL" id="KL888310">
    <property type="protein sequence ID" value="KGL75712.1"/>
    <property type="molecule type" value="Genomic_DNA"/>
</dbReference>
<dbReference type="Gene3D" id="1.20.58.870">
    <property type="match status" value="1"/>
</dbReference>
<evidence type="ECO:0000259" key="7">
    <source>
        <dbReference type="Pfam" id="PF18263"/>
    </source>
</evidence>
<dbReference type="Pfam" id="PF18263">
    <property type="entry name" value="WHD_MCM6"/>
    <property type="match status" value="1"/>
</dbReference>